<comment type="similarity">
    <text evidence="1 6">Belongs to the eukaryotic initiation factor 4E family.</text>
</comment>
<keyword evidence="2 6" id="KW-0396">Initiation factor</keyword>
<dbReference type="PANTHER" id="PTHR11960">
    <property type="entry name" value="EUKARYOTIC TRANSLATION INITIATION FACTOR 4E RELATED"/>
    <property type="match status" value="1"/>
</dbReference>
<evidence type="ECO:0000256" key="1">
    <source>
        <dbReference type="ARBA" id="ARBA00009860"/>
    </source>
</evidence>
<dbReference type="Pfam" id="PF01652">
    <property type="entry name" value="IF4E"/>
    <property type="match status" value="1"/>
</dbReference>
<dbReference type="GO" id="GO:0000340">
    <property type="term" value="F:RNA 7-methylguanosine cap binding"/>
    <property type="evidence" value="ECO:0007669"/>
    <property type="project" value="TreeGrafter"/>
</dbReference>
<dbReference type="GO" id="GO:0005634">
    <property type="term" value="C:nucleus"/>
    <property type="evidence" value="ECO:0007669"/>
    <property type="project" value="EnsemblFungi"/>
</dbReference>
<evidence type="ECO:0000313" key="8">
    <source>
        <dbReference type="Proteomes" id="UP000054304"/>
    </source>
</evidence>
<dbReference type="GO" id="GO:0003743">
    <property type="term" value="F:translation initiation factor activity"/>
    <property type="evidence" value="ECO:0007669"/>
    <property type="project" value="UniProtKB-KW"/>
</dbReference>
<keyword evidence="3" id="KW-0810">Translation regulation</keyword>
<dbReference type="SUPFAM" id="SSF55418">
    <property type="entry name" value="eIF4e-like"/>
    <property type="match status" value="1"/>
</dbReference>
<dbReference type="GO" id="GO:0000184">
    <property type="term" value="P:nuclear-transcribed mRNA catabolic process, nonsense-mediated decay"/>
    <property type="evidence" value="ECO:0007669"/>
    <property type="project" value="EnsemblFungi"/>
</dbReference>
<dbReference type="GO" id="GO:0032266">
    <property type="term" value="F:phosphatidylinositol-3-phosphate binding"/>
    <property type="evidence" value="ECO:0007669"/>
    <property type="project" value="EnsemblFungi"/>
</dbReference>
<dbReference type="RefSeq" id="XP_022630960.1">
    <property type="nucleotide sequence ID" value="XM_022773232.1"/>
</dbReference>
<dbReference type="GO" id="GO:0016281">
    <property type="term" value="C:eukaryotic translation initiation factor 4F complex"/>
    <property type="evidence" value="ECO:0007669"/>
    <property type="project" value="EnsemblFungi"/>
</dbReference>
<gene>
    <name evidence="7" type="ORF">LALA0_S13e02300g</name>
</gene>
<dbReference type="GO" id="GO:0010494">
    <property type="term" value="C:cytoplasmic stress granule"/>
    <property type="evidence" value="ECO:0007669"/>
    <property type="project" value="EnsemblFungi"/>
</dbReference>
<proteinExistence type="inferred from homology"/>
<dbReference type="GO" id="GO:1901195">
    <property type="term" value="P:positive regulation of formation of translation preinitiation complex"/>
    <property type="evidence" value="ECO:0007669"/>
    <property type="project" value="EnsemblFungi"/>
</dbReference>
<keyword evidence="5 6" id="KW-0648">Protein biosynthesis</keyword>
<dbReference type="PANTHER" id="PTHR11960:SF8">
    <property type="entry name" value="EUKARYOTIC TRANSLATION INITIATION FACTOR 4E1-RELATED"/>
    <property type="match status" value="1"/>
</dbReference>
<keyword evidence="4 6" id="KW-0694">RNA-binding</keyword>
<organism evidence="7 8">
    <name type="scientific">Lachancea lanzarotensis</name>
    <dbReference type="NCBI Taxonomy" id="1245769"/>
    <lineage>
        <taxon>Eukaryota</taxon>
        <taxon>Fungi</taxon>
        <taxon>Dikarya</taxon>
        <taxon>Ascomycota</taxon>
        <taxon>Saccharomycotina</taxon>
        <taxon>Saccharomycetes</taxon>
        <taxon>Saccharomycetales</taxon>
        <taxon>Saccharomycetaceae</taxon>
        <taxon>Lachancea</taxon>
    </lineage>
</organism>
<dbReference type="EMBL" id="LN736372">
    <property type="protein sequence ID" value="CEP64756.1"/>
    <property type="molecule type" value="Genomic_DNA"/>
</dbReference>
<evidence type="ECO:0000256" key="3">
    <source>
        <dbReference type="ARBA" id="ARBA00022845"/>
    </source>
</evidence>
<name>A0A0C7NA65_9SACH</name>
<dbReference type="InterPro" id="IPR001040">
    <property type="entry name" value="TIF_eIF_4E"/>
</dbReference>
<sequence length="209" mass="24078">MSVEEVTQQTQDLNIEKPSTVLSSEKEFQLKHPLNSKWTLWYTKPAVDKSESWSDLLRPVTSFETVEEFWAIHNAIPKPRYLPFKSDYHLFRNDIRPEWEDPANSLGGKWTHQFWGKTPDIDDLWMRALLAVIGETIDEDDSQINGVVINIRKSAYKIAIWTKSADQKEALTKIGSKFKTVLKLGDDTQLEFLPHSTASEKHPQPSLVL</sequence>
<evidence type="ECO:0000256" key="2">
    <source>
        <dbReference type="ARBA" id="ARBA00022540"/>
    </source>
</evidence>
<dbReference type="GeneID" id="34688322"/>
<dbReference type="GO" id="GO:0098808">
    <property type="term" value="F:mRNA cap binding"/>
    <property type="evidence" value="ECO:0007669"/>
    <property type="project" value="EnsemblFungi"/>
</dbReference>
<dbReference type="InterPro" id="IPR023398">
    <property type="entry name" value="TIF_eIF4e-like"/>
</dbReference>
<keyword evidence="8" id="KW-1185">Reference proteome</keyword>
<dbReference type="HOGENOM" id="CLU_043552_2_2_1"/>
<dbReference type="AlphaFoldDB" id="A0A0C7NA65"/>
<evidence type="ECO:0000256" key="6">
    <source>
        <dbReference type="RuleBase" id="RU004374"/>
    </source>
</evidence>
<dbReference type="Proteomes" id="UP000054304">
    <property type="component" value="Unassembled WGS sequence"/>
</dbReference>
<dbReference type="OrthoDB" id="590761at2759"/>
<reference evidence="7 8" key="1">
    <citation type="submission" date="2014-12" db="EMBL/GenBank/DDBJ databases">
        <authorList>
            <person name="Neuveglise Cecile"/>
        </authorList>
    </citation>
    <scope>NUCLEOTIDE SEQUENCE [LARGE SCALE GENOMIC DNA]</scope>
    <source>
        <strain evidence="7 8">CBS 12615</strain>
    </source>
</reference>
<dbReference type="PROSITE" id="PS00813">
    <property type="entry name" value="IF4E"/>
    <property type="match status" value="1"/>
</dbReference>
<evidence type="ECO:0000313" key="7">
    <source>
        <dbReference type="EMBL" id="CEP64756.1"/>
    </source>
</evidence>
<dbReference type="InterPro" id="IPR019770">
    <property type="entry name" value="TIF_eIF_4E_CS"/>
</dbReference>
<dbReference type="Gene3D" id="3.30.760.10">
    <property type="entry name" value="RNA Cap, Translation Initiation Factor Eif4e"/>
    <property type="match status" value="1"/>
</dbReference>
<dbReference type="STRING" id="1245769.A0A0C7NA65"/>
<evidence type="ECO:0000256" key="4">
    <source>
        <dbReference type="ARBA" id="ARBA00022884"/>
    </source>
</evidence>
<evidence type="ECO:0000256" key="5">
    <source>
        <dbReference type="ARBA" id="ARBA00022917"/>
    </source>
</evidence>
<dbReference type="GO" id="GO:0051726">
    <property type="term" value="P:regulation of cell cycle"/>
    <property type="evidence" value="ECO:0007669"/>
    <property type="project" value="EnsemblFungi"/>
</dbReference>
<accession>A0A0C7NA65</accession>
<protein>
    <submittedName>
        <fullName evidence="7">LALA0S13e02300g1_1</fullName>
    </submittedName>
</protein>